<dbReference type="EMBL" id="MUXF01000004">
    <property type="protein sequence ID" value="PUE67158.1"/>
    <property type="molecule type" value="Genomic_DNA"/>
</dbReference>
<comment type="caution">
    <text evidence="4">The sequence shown here is derived from an EMBL/GenBank/DDBJ whole genome shotgun (WGS) entry which is preliminary data.</text>
</comment>
<feature type="transmembrane region" description="Helical" evidence="2">
    <location>
        <begin position="130"/>
        <end position="158"/>
    </location>
</feature>
<evidence type="ECO:0000256" key="2">
    <source>
        <dbReference type="SAM" id="Phobius"/>
    </source>
</evidence>
<keyword evidence="2" id="KW-1133">Transmembrane helix</keyword>
<dbReference type="PANTHER" id="PTHR30487">
    <property type="entry name" value="TYPE 4 PREPILIN-LIKE PROTEINS LEADER PEPTIDE-PROCESSING ENZYME"/>
    <property type="match status" value="1"/>
</dbReference>
<dbReference type="InterPro" id="IPR050882">
    <property type="entry name" value="Prepilin_peptidase/N-MTase"/>
</dbReference>
<proteinExistence type="inferred from homology"/>
<organism evidence="4 5">
    <name type="scientific">Arcobacter lacus</name>
    <dbReference type="NCBI Taxonomy" id="1912876"/>
    <lineage>
        <taxon>Bacteria</taxon>
        <taxon>Pseudomonadati</taxon>
        <taxon>Campylobacterota</taxon>
        <taxon>Epsilonproteobacteria</taxon>
        <taxon>Campylobacterales</taxon>
        <taxon>Arcobacteraceae</taxon>
        <taxon>Arcobacter</taxon>
    </lineage>
</organism>
<reference evidence="4 5" key="1">
    <citation type="submission" date="2017-02" db="EMBL/GenBank/DDBJ databases">
        <title>Arcobacter lacus sp. nov., a new species isolated from reclaimed water.</title>
        <authorList>
            <person name="Figueras M.J."/>
            <person name="Perez-Cataluna A."/>
            <person name="Salas-Masso N."/>
        </authorList>
    </citation>
    <scope>NUCLEOTIDE SEQUENCE [LARGE SCALE GENOMIC DNA]</scope>
    <source>
        <strain evidence="4 5">RW43-9</strain>
    </source>
</reference>
<evidence type="ECO:0000259" key="3">
    <source>
        <dbReference type="Pfam" id="PF01478"/>
    </source>
</evidence>
<keyword evidence="2" id="KW-0812">Transmembrane</keyword>
<feature type="transmembrane region" description="Helical" evidence="2">
    <location>
        <begin position="170"/>
        <end position="188"/>
    </location>
</feature>
<name>A0ABX5JMB9_9BACT</name>
<accession>A0ABX5JMB9</accession>
<gene>
    <name evidence="4" type="ORF">B0175_03010</name>
</gene>
<protein>
    <submittedName>
        <fullName evidence="4">Peptidase A24</fullName>
    </submittedName>
</protein>
<evidence type="ECO:0000313" key="4">
    <source>
        <dbReference type="EMBL" id="PUE67158.1"/>
    </source>
</evidence>
<comment type="similarity">
    <text evidence="1">Belongs to the peptidase A24 family.</text>
</comment>
<dbReference type="Gene3D" id="1.20.120.1220">
    <property type="match status" value="1"/>
</dbReference>
<feature type="transmembrane region" description="Helical" evidence="2">
    <location>
        <begin position="12"/>
        <end position="30"/>
    </location>
</feature>
<feature type="transmembrane region" description="Helical" evidence="2">
    <location>
        <begin position="36"/>
        <end position="54"/>
    </location>
</feature>
<sequence length="198" mass="22506">MITKIEREDLVEFRFLQIVICTILSLFLFSKLGFTLSFLSFCVFSYLLVFLSFIDLKYKAVPDYLLLAVLVLSFFITDFSLEDSFLNAFISSGAIFLLNFIVTFYIQNVKSKILKDETLKNQVALGEGDIPIIASMAVVLGLNSLVYAILLSAIIAILHTISINIVKKDIQIPFIPSLVLGFFIEYFFGLEHYIKAFY</sequence>
<feature type="transmembrane region" description="Helical" evidence="2">
    <location>
        <begin position="61"/>
        <end position="79"/>
    </location>
</feature>
<evidence type="ECO:0000256" key="1">
    <source>
        <dbReference type="ARBA" id="ARBA00005801"/>
    </source>
</evidence>
<dbReference type="Pfam" id="PF01478">
    <property type="entry name" value="Peptidase_A24"/>
    <property type="match status" value="1"/>
</dbReference>
<dbReference type="InterPro" id="IPR000045">
    <property type="entry name" value="Prepilin_IV_endopep_pep"/>
</dbReference>
<keyword evidence="5" id="KW-1185">Reference proteome</keyword>
<keyword evidence="2" id="KW-0472">Membrane</keyword>
<evidence type="ECO:0000313" key="5">
    <source>
        <dbReference type="Proteomes" id="UP000251311"/>
    </source>
</evidence>
<feature type="domain" description="Prepilin type IV endopeptidase peptidase" evidence="3">
    <location>
        <begin position="42"/>
        <end position="160"/>
    </location>
</feature>
<dbReference type="PANTHER" id="PTHR30487:SF0">
    <property type="entry name" value="PREPILIN LEADER PEPTIDASE_N-METHYLTRANSFERASE-RELATED"/>
    <property type="match status" value="1"/>
</dbReference>
<dbReference type="Proteomes" id="UP000251311">
    <property type="component" value="Unassembled WGS sequence"/>
</dbReference>
<feature type="transmembrane region" description="Helical" evidence="2">
    <location>
        <begin position="85"/>
        <end position="106"/>
    </location>
</feature>